<keyword evidence="3" id="KW-1133">Transmembrane helix</keyword>
<gene>
    <name evidence="5" type="ORF">PWN146_00469</name>
</gene>
<name>A0A1C3H9T4_SERMA</name>
<evidence type="ECO:0000313" key="5">
    <source>
        <dbReference type="EMBL" id="SAY41805.1"/>
    </source>
</evidence>
<dbReference type="GO" id="GO:0003677">
    <property type="term" value="F:DNA binding"/>
    <property type="evidence" value="ECO:0007669"/>
    <property type="project" value="UniProtKB-UniRule"/>
</dbReference>
<proteinExistence type="predicted"/>
<dbReference type="AlphaFoldDB" id="A0A1C3H9T4"/>
<dbReference type="GO" id="GO:0006355">
    <property type="term" value="P:regulation of DNA-templated transcription"/>
    <property type="evidence" value="ECO:0007669"/>
    <property type="project" value="InterPro"/>
</dbReference>
<reference evidence="5" key="1">
    <citation type="submission" date="2016-05" db="EMBL/GenBank/DDBJ databases">
        <authorList>
            <person name="Cock P.J.A."/>
            <person name="Cock P.J.A."/>
        </authorList>
    </citation>
    <scope>NUCLEOTIDE SEQUENCE</scope>
    <source>
        <strain evidence="5">PWN146_assembly</strain>
    </source>
</reference>
<dbReference type="GO" id="GO:0000160">
    <property type="term" value="P:phosphorelay signal transduction system"/>
    <property type="evidence" value="ECO:0007669"/>
    <property type="project" value="InterPro"/>
</dbReference>
<dbReference type="PROSITE" id="PS51755">
    <property type="entry name" value="OMPR_PHOB"/>
    <property type="match status" value="1"/>
</dbReference>
<dbReference type="EMBL" id="LT575490">
    <property type="protein sequence ID" value="SAY41805.1"/>
    <property type="molecule type" value="Genomic_DNA"/>
</dbReference>
<keyword evidence="3" id="KW-0812">Transmembrane</keyword>
<sequence length="265" mass="30200">MIYIIDKDITFNTENGSLKSIKKGREVFLSSVNSRVFKCLLEHGHEAVSRDTLLQQVWTDHGLSASSATLNQYISLTRRALTSVGFNERLIVTLSKKGYRLNRIIPIDRLRIDLPDPPPLADATTPLAAPIATSKNTHHYFFILLRSLSIVVPLSFLALCFIYYKHHRDSEKKQVLSYVGTVNGCPIYYAGHFLENHQDDYLQFLVRKDLYGQRCRPGEIVITKVNRSHNANEDSGRQFIAKCTKDSAAVLHNCESEYIRAWKKS</sequence>
<evidence type="ECO:0000259" key="4">
    <source>
        <dbReference type="PROSITE" id="PS51755"/>
    </source>
</evidence>
<dbReference type="InterPro" id="IPR001867">
    <property type="entry name" value="OmpR/PhoB-type_DNA-bd"/>
</dbReference>
<evidence type="ECO:0000256" key="2">
    <source>
        <dbReference type="PROSITE-ProRule" id="PRU01091"/>
    </source>
</evidence>
<feature type="transmembrane region" description="Helical" evidence="3">
    <location>
        <begin position="140"/>
        <end position="164"/>
    </location>
</feature>
<feature type="DNA-binding region" description="OmpR/PhoB-type" evidence="2">
    <location>
        <begin position="1"/>
        <end position="103"/>
    </location>
</feature>
<dbReference type="SUPFAM" id="SSF46894">
    <property type="entry name" value="C-terminal effector domain of the bipartite response regulators"/>
    <property type="match status" value="1"/>
</dbReference>
<evidence type="ECO:0000256" key="3">
    <source>
        <dbReference type="SAM" id="Phobius"/>
    </source>
</evidence>
<dbReference type="SMART" id="SM00862">
    <property type="entry name" value="Trans_reg_C"/>
    <property type="match status" value="1"/>
</dbReference>
<dbReference type="InterPro" id="IPR036388">
    <property type="entry name" value="WH-like_DNA-bd_sf"/>
</dbReference>
<keyword evidence="3" id="KW-0472">Membrane</keyword>
<dbReference type="CDD" id="cd00383">
    <property type="entry name" value="trans_reg_C"/>
    <property type="match status" value="1"/>
</dbReference>
<protein>
    <submittedName>
        <fullName evidence="5">Invasion protein regulator</fullName>
    </submittedName>
</protein>
<feature type="domain" description="OmpR/PhoB-type" evidence="4">
    <location>
        <begin position="1"/>
        <end position="103"/>
    </location>
</feature>
<keyword evidence="1 2" id="KW-0238">DNA-binding</keyword>
<evidence type="ECO:0000256" key="1">
    <source>
        <dbReference type="ARBA" id="ARBA00023125"/>
    </source>
</evidence>
<dbReference type="InterPro" id="IPR016032">
    <property type="entry name" value="Sig_transdc_resp-reg_C-effctor"/>
</dbReference>
<organism evidence="5">
    <name type="scientific">Serratia marcescens</name>
    <dbReference type="NCBI Taxonomy" id="615"/>
    <lineage>
        <taxon>Bacteria</taxon>
        <taxon>Pseudomonadati</taxon>
        <taxon>Pseudomonadota</taxon>
        <taxon>Gammaproteobacteria</taxon>
        <taxon>Enterobacterales</taxon>
        <taxon>Yersiniaceae</taxon>
        <taxon>Serratia</taxon>
    </lineage>
</organism>
<dbReference type="Gene3D" id="1.10.10.10">
    <property type="entry name" value="Winged helix-like DNA-binding domain superfamily/Winged helix DNA-binding domain"/>
    <property type="match status" value="1"/>
</dbReference>
<dbReference type="Pfam" id="PF00486">
    <property type="entry name" value="Trans_reg_C"/>
    <property type="match status" value="1"/>
</dbReference>
<accession>A0A1C3H9T4</accession>